<accession>B6ARY6</accession>
<dbReference type="EMBL" id="DS995262">
    <property type="protein sequence ID" value="EDZ38232.1"/>
    <property type="molecule type" value="Genomic_DNA"/>
</dbReference>
<reference evidence="1" key="1">
    <citation type="journal article" date="2004" name="Nature">
        <title>Community structure and metabolism through reconstruction of microbial genomes from the environment.</title>
        <authorList>
            <person name="Tyson G.W."/>
            <person name="Chapman J."/>
            <person name="Hugenholtz P."/>
            <person name="Allen E.E."/>
            <person name="Ram R.J."/>
            <person name="Richardson P.M."/>
            <person name="Solovyev V.V."/>
            <person name="Rubin E.M."/>
            <person name="Rokhsar D.S."/>
            <person name="Banfield J.F."/>
        </authorList>
    </citation>
    <scope>NUCLEOTIDE SEQUENCE [LARGE SCALE GENOMIC DNA]</scope>
</reference>
<evidence type="ECO:0000313" key="1">
    <source>
        <dbReference type="EMBL" id="EDZ38232.1"/>
    </source>
</evidence>
<reference evidence="1" key="2">
    <citation type="journal article" date="2008" name="PLoS Biol.">
        <title>Population genomic analysis of strain variation in Leptospirillum group II bacteria involved in acid mine drainage formation.</title>
        <authorList>
            <person name="Simmons S.L."/>
            <person name="Dibartolo G."/>
            <person name="Denef V.J."/>
            <person name="Goltsman D.S."/>
            <person name="Thelen M.P."/>
            <person name="Banfield J.F."/>
        </authorList>
    </citation>
    <scope>NUCLEOTIDE SEQUENCE [LARGE SCALE GENOMIC DNA]</scope>
</reference>
<name>B6ARY6_9BACT</name>
<proteinExistence type="predicted"/>
<dbReference type="AlphaFoldDB" id="B6ARY6"/>
<organism evidence="1">
    <name type="scientific">Leptospirillum sp. Group II '5-way CG'</name>
    <dbReference type="NCBI Taxonomy" id="419541"/>
    <lineage>
        <taxon>Bacteria</taxon>
        <taxon>Pseudomonadati</taxon>
        <taxon>Nitrospirota</taxon>
        <taxon>Nitrospiria</taxon>
        <taxon>Nitrospirales</taxon>
        <taxon>Nitrospiraceae</taxon>
        <taxon>Leptospirillum</taxon>
    </lineage>
</organism>
<gene>
    <name evidence="1" type="ORF">CGL2_10601008</name>
</gene>
<sequence>MSRIFIMKTGRGLGKNIFWVVFLVGFFVGMGWLPGGSGNPPAAHALTTSMGQNAKAIHPGKSMPASCPMKGNLPCCKGKVRITLCQASPCVLSKPSQGTPVFGTARIHPPALRIIPGSSLNPPKPMVDTQSLHAPFPSRFSFSSPVNRPLLI</sequence>
<protein>
    <submittedName>
        <fullName evidence="1">Uncharacterized protein</fullName>
    </submittedName>
</protein>